<evidence type="ECO:0000313" key="1">
    <source>
        <dbReference type="EMBL" id="VEN44782.1"/>
    </source>
</evidence>
<sequence>MLSQKKCERVVEASKMERNSPETKLWWERLFALMEQDAAILPERNLDVLRQVLPPQVLPRVLRILGYDARKYQPDEPVEEEKGEELLDIKVERTKSLGTATGASLFNSTTKVTVKDKEEIISEASKNPYLKFFKRPPHRAAIWRELPPLSWEEMNLNQKGEAMAEAIASDFVNWAKSTFDESPVTVKNIIEMFQIGAQMQSATTLCVRMKEMPSVPNDIAEYHELPHTGRTNMLHREIRRDQKAAMLKPRYEAFGRRLPTDMQVRPGNKVAAEQWMRCQNVPERLESMAAVWQGITHLKSTRAFCVFMYEAHPDVMPPKYLLDVGMMHLNREPSINSKSEEIHSEASA</sequence>
<name>A0A653CA27_CALMS</name>
<proteinExistence type="predicted"/>
<accession>A0A653CA27</accession>
<gene>
    <name evidence="1" type="ORF">CALMAC_LOCUS7451</name>
</gene>
<dbReference type="OrthoDB" id="6755972at2759"/>
<organism evidence="1 2">
    <name type="scientific">Callosobruchus maculatus</name>
    <name type="common">Southern cowpea weevil</name>
    <name type="synonym">Pulse bruchid</name>
    <dbReference type="NCBI Taxonomy" id="64391"/>
    <lineage>
        <taxon>Eukaryota</taxon>
        <taxon>Metazoa</taxon>
        <taxon>Ecdysozoa</taxon>
        <taxon>Arthropoda</taxon>
        <taxon>Hexapoda</taxon>
        <taxon>Insecta</taxon>
        <taxon>Pterygota</taxon>
        <taxon>Neoptera</taxon>
        <taxon>Endopterygota</taxon>
        <taxon>Coleoptera</taxon>
        <taxon>Polyphaga</taxon>
        <taxon>Cucujiformia</taxon>
        <taxon>Chrysomeloidea</taxon>
        <taxon>Chrysomelidae</taxon>
        <taxon>Bruchinae</taxon>
        <taxon>Bruchini</taxon>
        <taxon>Callosobruchus</taxon>
    </lineage>
</organism>
<dbReference type="EMBL" id="CAACVG010007314">
    <property type="protein sequence ID" value="VEN44782.1"/>
    <property type="molecule type" value="Genomic_DNA"/>
</dbReference>
<dbReference type="AlphaFoldDB" id="A0A653CA27"/>
<keyword evidence="2" id="KW-1185">Reference proteome</keyword>
<protein>
    <submittedName>
        <fullName evidence="1">Uncharacterized protein</fullName>
    </submittedName>
</protein>
<evidence type="ECO:0000313" key="2">
    <source>
        <dbReference type="Proteomes" id="UP000410492"/>
    </source>
</evidence>
<dbReference type="Proteomes" id="UP000410492">
    <property type="component" value="Unassembled WGS sequence"/>
</dbReference>
<reference evidence="1 2" key="1">
    <citation type="submission" date="2019-01" db="EMBL/GenBank/DDBJ databases">
        <authorList>
            <person name="Sayadi A."/>
        </authorList>
    </citation>
    <scope>NUCLEOTIDE SEQUENCE [LARGE SCALE GENOMIC DNA]</scope>
</reference>